<organism evidence="1 2">
    <name type="scientific">Aeromonas sobria</name>
    <dbReference type="NCBI Taxonomy" id="646"/>
    <lineage>
        <taxon>Bacteria</taxon>
        <taxon>Pseudomonadati</taxon>
        <taxon>Pseudomonadota</taxon>
        <taxon>Gammaproteobacteria</taxon>
        <taxon>Aeromonadales</taxon>
        <taxon>Aeromonadaceae</taxon>
        <taxon>Aeromonas</taxon>
    </lineage>
</organism>
<dbReference type="AlphaFoldDB" id="A0A1S2CM05"/>
<evidence type="ECO:0000313" key="2">
    <source>
        <dbReference type="Proteomes" id="UP000179934"/>
    </source>
</evidence>
<reference evidence="1 2" key="1">
    <citation type="submission" date="2016-09" db="EMBL/GenBank/DDBJ databases">
        <title>Draft Genome Sequence of Aeromonas sobria Strain 08005, Isolated from Sick Rana catesbeiana.</title>
        <authorList>
            <person name="Yang Q."/>
        </authorList>
    </citation>
    <scope>NUCLEOTIDE SEQUENCE [LARGE SCALE GENOMIC DNA]</scope>
    <source>
        <strain evidence="1 2">08005</strain>
    </source>
</reference>
<dbReference type="EMBL" id="MKFU01000038">
    <property type="protein sequence ID" value="OHY89596.1"/>
    <property type="molecule type" value="Genomic_DNA"/>
</dbReference>
<evidence type="ECO:0000313" key="1">
    <source>
        <dbReference type="EMBL" id="OHY89596.1"/>
    </source>
</evidence>
<name>A0A1S2CM05_AERSO</name>
<protein>
    <submittedName>
        <fullName evidence="1">Uncharacterized protein</fullName>
    </submittedName>
</protein>
<sequence>MRKMIVGFLNDGRFIVKNPSEIDDQALYELKRLGKNINGFLINSSIGKDYSQLIITLSSTQQLINQMIEKIK</sequence>
<comment type="caution">
    <text evidence="1">The sequence shown here is derived from an EMBL/GenBank/DDBJ whole genome shotgun (WGS) entry which is preliminary data.</text>
</comment>
<proteinExistence type="predicted"/>
<accession>A0A1S2CM05</accession>
<gene>
    <name evidence="1" type="ORF">BJD16_20005</name>
</gene>
<dbReference type="Proteomes" id="UP000179934">
    <property type="component" value="Unassembled WGS sequence"/>
</dbReference>